<dbReference type="Pfam" id="PF20789">
    <property type="entry name" value="4HBT_3C"/>
    <property type="match status" value="1"/>
</dbReference>
<feature type="domain" description="Acyl-CoA thioesterase-like N-terminal HotDog" evidence="3">
    <location>
        <begin position="5"/>
        <end position="88"/>
    </location>
</feature>
<evidence type="ECO:0000259" key="3">
    <source>
        <dbReference type="Pfam" id="PF13622"/>
    </source>
</evidence>
<dbReference type="InterPro" id="IPR003703">
    <property type="entry name" value="Acyl_CoA_thio"/>
</dbReference>
<dbReference type="InterPro" id="IPR049449">
    <property type="entry name" value="TesB_ACOT8-like_N"/>
</dbReference>
<dbReference type="OMA" id="IPPETEC"/>
<dbReference type="EMBL" id="CVMT01000011">
    <property type="protein sequence ID" value="CRG92047.1"/>
    <property type="molecule type" value="Genomic_DNA"/>
</dbReference>
<dbReference type="OrthoDB" id="68328at2759"/>
<dbReference type="Gene3D" id="2.40.160.210">
    <property type="entry name" value="Acyl-CoA thioesterase, double hotdog domain"/>
    <property type="match status" value="1"/>
</dbReference>
<dbReference type="AlphaFoldDB" id="A0A0U1M8V6"/>
<keyword evidence="6" id="KW-1185">Reference proteome</keyword>
<dbReference type="CDD" id="cd03444">
    <property type="entry name" value="Thioesterase_II_repeat1"/>
    <property type="match status" value="1"/>
</dbReference>
<evidence type="ECO:0000259" key="4">
    <source>
        <dbReference type="Pfam" id="PF20789"/>
    </source>
</evidence>
<evidence type="ECO:0000256" key="1">
    <source>
        <dbReference type="ARBA" id="ARBA00006538"/>
    </source>
</evidence>
<keyword evidence="2" id="KW-0378">Hydrolase</keyword>
<name>A0A0U1M8V6_TALIS</name>
<evidence type="ECO:0000256" key="2">
    <source>
        <dbReference type="ARBA" id="ARBA00022801"/>
    </source>
</evidence>
<dbReference type="PANTHER" id="PTHR11066">
    <property type="entry name" value="ACYL-COA THIOESTERASE"/>
    <property type="match status" value="1"/>
</dbReference>
<evidence type="ECO:0000313" key="6">
    <source>
        <dbReference type="Proteomes" id="UP000054383"/>
    </source>
</evidence>
<dbReference type="STRING" id="28573.A0A0U1M8V6"/>
<dbReference type="SUPFAM" id="SSF54637">
    <property type="entry name" value="Thioesterase/thiol ester dehydrase-isomerase"/>
    <property type="match status" value="2"/>
</dbReference>
<organism evidence="5 6">
    <name type="scientific">Talaromyces islandicus</name>
    <name type="common">Penicillium islandicum</name>
    <dbReference type="NCBI Taxonomy" id="28573"/>
    <lineage>
        <taxon>Eukaryota</taxon>
        <taxon>Fungi</taxon>
        <taxon>Dikarya</taxon>
        <taxon>Ascomycota</taxon>
        <taxon>Pezizomycotina</taxon>
        <taxon>Eurotiomycetes</taxon>
        <taxon>Eurotiomycetidae</taxon>
        <taxon>Eurotiales</taxon>
        <taxon>Trichocomaceae</taxon>
        <taxon>Talaromyces</taxon>
        <taxon>Talaromyces sect. Islandici</taxon>
    </lineage>
</organism>
<dbReference type="GO" id="GO:0006637">
    <property type="term" value="P:acyl-CoA metabolic process"/>
    <property type="evidence" value="ECO:0007669"/>
    <property type="project" value="InterPro"/>
</dbReference>
<dbReference type="InterPro" id="IPR042171">
    <property type="entry name" value="Acyl-CoA_hotdog"/>
</dbReference>
<reference evidence="5 6" key="1">
    <citation type="submission" date="2015-04" db="EMBL/GenBank/DDBJ databases">
        <authorList>
            <person name="Syromyatnikov M.Y."/>
            <person name="Popov V.N."/>
        </authorList>
    </citation>
    <scope>NUCLEOTIDE SEQUENCE [LARGE SCALE GENOMIC DNA]</scope>
    <source>
        <strain evidence="5">WF-38-12</strain>
    </source>
</reference>
<sequence>MGQLSATVFGGNILGIAVNAAYQTISATHHLYSVSGHFLRPATTDRDLICKVQKIRNTRTFETRHLRVIQEAADGSAMLCLIASADFHIEEPRSMVVYAIPPQSWSQTTHHEPLRHDTAPERHILYRYIERFTDVQSITTRGTKDTPATSRVSEEKFRVRGTLETEAENMSALAFYMDRGLAYIPANHNGYELSEASACATLDFSLRIFTHKLNLEDWHTVEQQTIAAENARAFSEARIWNDSGHLIASMTQQTILRPRADFQPRISLL</sequence>
<proteinExistence type="inferred from homology"/>
<dbReference type="CDD" id="cd03445">
    <property type="entry name" value="Thioesterase_II_repeat2"/>
    <property type="match status" value="1"/>
</dbReference>
<dbReference type="GO" id="GO:0047617">
    <property type="term" value="F:fatty acyl-CoA hydrolase activity"/>
    <property type="evidence" value="ECO:0007669"/>
    <property type="project" value="InterPro"/>
</dbReference>
<dbReference type="PANTHER" id="PTHR11066:SF35">
    <property type="entry name" value="ACYL-COA THIOESTERASE II"/>
    <property type="match status" value="1"/>
</dbReference>
<gene>
    <name evidence="5" type="ORF">PISL3812_09102</name>
</gene>
<accession>A0A0U1M8V6</accession>
<dbReference type="InterPro" id="IPR029069">
    <property type="entry name" value="HotDog_dom_sf"/>
</dbReference>
<evidence type="ECO:0000313" key="5">
    <source>
        <dbReference type="EMBL" id="CRG92047.1"/>
    </source>
</evidence>
<feature type="domain" description="Acyl-CoA thioesterase-like C-terminal" evidence="4">
    <location>
        <begin position="125"/>
        <end position="255"/>
    </location>
</feature>
<evidence type="ECO:0008006" key="7">
    <source>
        <dbReference type="Google" id="ProtNLM"/>
    </source>
</evidence>
<dbReference type="InterPro" id="IPR049450">
    <property type="entry name" value="ACOT8-like_C"/>
</dbReference>
<protein>
    <recommendedName>
        <fullName evidence="7">Acyl-CoA thioesterase II</fullName>
    </recommendedName>
</protein>
<dbReference type="Proteomes" id="UP000054383">
    <property type="component" value="Unassembled WGS sequence"/>
</dbReference>
<dbReference type="GO" id="GO:0005782">
    <property type="term" value="C:peroxisomal matrix"/>
    <property type="evidence" value="ECO:0007669"/>
    <property type="project" value="UniProtKB-SubCell"/>
</dbReference>
<comment type="similarity">
    <text evidence="1">Belongs to the C/M/P thioester hydrolase family.</text>
</comment>
<dbReference type="Pfam" id="PF13622">
    <property type="entry name" value="4HBT_3"/>
    <property type="match status" value="1"/>
</dbReference>
<dbReference type="GO" id="GO:0009062">
    <property type="term" value="P:fatty acid catabolic process"/>
    <property type="evidence" value="ECO:0007669"/>
    <property type="project" value="TreeGrafter"/>
</dbReference>